<keyword evidence="7" id="KW-1185">Reference proteome</keyword>
<comment type="similarity">
    <text evidence="2">Belongs to the bacterial solute-binding protein 5 family.</text>
</comment>
<keyword evidence="4" id="KW-0732">Signal</keyword>
<dbReference type="InterPro" id="IPR000914">
    <property type="entry name" value="SBP_5_dom"/>
</dbReference>
<dbReference type="GO" id="GO:1904680">
    <property type="term" value="F:peptide transmembrane transporter activity"/>
    <property type="evidence" value="ECO:0007669"/>
    <property type="project" value="TreeGrafter"/>
</dbReference>
<dbReference type="PANTHER" id="PTHR30290">
    <property type="entry name" value="PERIPLASMIC BINDING COMPONENT OF ABC TRANSPORTER"/>
    <property type="match status" value="1"/>
</dbReference>
<accession>A0A2P7QS09</accession>
<evidence type="ECO:0000256" key="3">
    <source>
        <dbReference type="ARBA" id="ARBA00022448"/>
    </source>
</evidence>
<dbReference type="GO" id="GO:0015833">
    <property type="term" value="P:peptide transport"/>
    <property type="evidence" value="ECO:0007669"/>
    <property type="project" value="TreeGrafter"/>
</dbReference>
<evidence type="ECO:0000256" key="1">
    <source>
        <dbReference type="ARBA" id="ARBA00004418"/>
    </source>
</evidence>
<protein>
    <submittedName>
        <fullName evidence="6">ABC transporter substrate-binding protein</fullName>
    </submittedName>
</protein>
<dbReference type="EMBL" id="PXYI01000003">
    <property type="protein sequence ID" value="PSJ40756.1"/>
    <property type="molecule type" value="Genomic_DNA"/>
</dbReference>
<dbReference type="PROSITE" id="PS51257">
    <property type="entry name" value="PROKAR_LIPOPROTEIN"/>
    <property type="match status" value="1"/>
</dbReference>
<dbReference type="GO" id="GO:0030313">
    <property type="term" value="C:cell envelope"/>
    <property type="evidence" value="ECO:0007669"/>
    <property type="project" value="UniProtKB-SubCell"/>
</dbReference>
<organism evidence="6 7">
    <name type="scientific">Allosphingosinicella deserti</name>
    <dbReference type="NCBI Taxonomy" id="2116704"/>
    <lineage>
        <taxon>Bacteria</taxon>
        <taxon>Pseudomonadati</taxon>
        <taxon>Pseudomonadota</taxon>
        <taxon>Alphaproteobacteria</taxon>
        <taxon>Sphingomonadales</taxon>
        <taxon>Sphingomonadaceae</taxon>
        <taxon>Allosphingosinicella</taxon>
    </lineage>
</organism>
<keyword evidence="3" id="KW-0813">Transport</keyword>
<dbReference type="AlphaFoldDB" id="A0A2P7QS09"/>
<dbReference type="InterPro" id="IPR039424">
    <property type="entry name" value="SBP_5"/>
</dbReference>
<sequence>MRVEWRAFGAAMATVLALAGCRAEETGPVTVVGIGGAPRLLNPNADPLDAPSAFLVQSSAQGLVRFDAAGEIEPALAERWIVSNDGLRYTFRLARLNWTNGSRITAEQVAARLRAAGASPSRNPLKPLLGAIDEIEAMTDEVIEISLKSPRPNFLQLLAQPEMAVLRNGEGSGPYRIAPRPDGAMLLTLPRPEEDEEDGAPEMPRTPIILSAARAGLAVARFGEGDVDGVLGGTLGDLPVARQGGLPNNALAFDPAAGLFGFSIASNDGPLASAELRQALSMAIDRNALVAGLAIPALSPRETLLPAGVEGLAPAAPAWTALPLSERRALAVRTIAAAALPSRLRIRVALPDAPGYRLLFAYVRRDWATIGVAAERVAPNAKDADLRLIDEVAPIGLASWYLRHFECTASRICDAGADLSMSMARIALTAQARRGFLANADRILADAAPFIPLASPVRWSLVSPRLTGFRANVFARHHALDLIREQP</sequence>
<evidence type="ECO:0000313" key="7">
    <source>
        <dbReference type="Proteomes" id="UP000241167"/>
    </source>
</evidence>
<evidence type="ECO:0000259" key="5">
    <source>
        <dbReference type="Pfam" id="PF00496"/>
    </source>
</evidence>
<dbReference type="PANTHER" id="PTHR30290:SF10">
    <property type="entry name" value="PERIPLASMIC OLIGOPEPTIDE-BINDING PROTEIN-RELATED"/>
    <property type="match status" value="1"/>
</dbReference>
<feature type="domain" description="Solute-binding protein family 5" evidence="5">
    <location>
        <begin position="71"/>
        <end position="376"/>
    </location>
</feature>
<comment type="caution">
    <text evidence="6">The sequence shown here is derived from an EMBL/GenBank/DDBJ whole genome shotgun (WGS) entry which is preliminary data.</text>
</comment>
<proteinExistence type="inferred from homology"/>
<dbReference type="Gene3D" id="3.90.76.10">
    <property type="entry name" value="Dipeptide-binding Protein, Domain 1"/>
    <property type="match status" value="1"/>
</dbReference>
<dbReference type="SUPFAM" id="SSF53850">
    <property type="entry name" value="Periplasmic binding protein-like II"/>
    <property type="match status" value="1"/>
</dbReference>
<evidence type="ECO:0000256" key="4">
    <source>
        <dbReference type="ARBA" id="ARBA00022729"/>
    </source>
</evidence>
<evidence type="ECO:0000256" key="2">
    <source>
        <dbReference type="ARBA" id="ARBA00005695"/>
    </source>
</evidence>
<name>A0A2P7QS09_9SPHN</name>
<evidence type="ECO:0000313" key="6">
    <source>
        <dbReference type="EMBL" id="PSJ40756.1"/>
    </source>
</evidence>
<dbReference type="CDD" id="cd00995">
    <property type="entry name" value="PBP2_NikA_DppA_OppA_like"/>
    <property type="match status" value="1"/>
</dbReference>
<gene>
    <name evidence="6" type="ORF">C7I55_10675</name>
</gene>
<dbReference type="Pfam" id="PF00496">
    <property type="entry name" value="SBP_bac_5"/>
    <property type="match status" value="1"/>
</dbReference>
<reference evidence="6 7" key="1">
    <citation type="submission" date="2018-03" db="EMBL/GenBank/DDBJ databases">
        <title>The draft genome of Sphingosinicella sp. GL-C-18.</title>
        <authorList>
            <person name="Liu L."/>
            <person name="Li L."/>
            <person name="Liang L."/>
            <person name="Zhang X."/>
            <person name="Wang T."/>
        </authorList>
    </citation>
    <scope>NUCLEOTIDE SEQUENCE [LARGE SCALE GENOMIC DNA]</scope>
    <source>
        <strain evidence="6 7">GL-C-18</strain>
    </source>
</reference>
<dbReference type="Proteomes" id="UP000241167">
    <property type="component" value="Unassembled WGS sequence"/>
</dbReference>
<comment type="subcellular location">
    <subcellularLocation>
        <location evidence="1">Periplasm</location>
    </subcellularLocation>
</comment>
<dbReference type="Gene3D" id="3.10.105.10">
    <property type="entry name" value="Dipeptide-binding Protein, Domain 3"/>
    <property type="match status" value="1"/>
</dbReference>